<feature type="compositionally biased region" description="Low complexity" evidence="1">
    <location>
        <begin position="1002"/>
        <end position="1018"/>
    </location>
</feature>
<evidence type="ECO:0000256" key="1">
    <source>
        <dbReference type="SAM" id="MobiDB-lite"/>
    </source>
</evidence>
<accession>K5VQE2</accession>
<evidence type="ECO:0000313" key="4">
    <source>
        <dbReference type="Proteomes" id="UP000008370"/>
    </source>
</evidence>
<feature type="compositionally biased region" description="Basic and acidic residues" evidence="1">
    <location>
        <begin position="148"/>
        <end position="158"/>
    </location>
</feature>
<dbReference type="Proteomes" id="UP000008370">
    <property type="component" value="Unassembled WGS sequence"/>
</dbReference>
<feature type="compositionally biased region" description="Basic and acidic residues" evidence="1">
    <location>
        <begin position="131"/>
        <end position="141"/>
    </location>
</feature>
<reference evidence="3 4" key="1">
    <citation type="journal article" date="2012" name="BMC Genomics">
        <title>Comparative genomics of the white-rot fungi, Phanerochaete carnosa and P. chrysosporium, to elucidate the genetic basis of the distinct wood types they colonize.</title>
        <authorList>
            <person name="Suzuki H."/>
            <person name="MacDonald J."/>
            <person name="Syed K."/>
            <person name="Salamov A."/>
            <person name="Hori C."/>
            <person name="Aerts A."/>
            <person name="Henrissat B."/>
            <person name="Wiebenga A."/>
            <person name="vanKuyk P.A."/>
            <person name="Barry K."/>
            <person name="Lindquist E."/>
            <person name="LaButti K."/>
            <person name="Lapidus A."/>
            <person name="Lucas S."/>
            <person name="Coutinho P."/>
            <person name="Gong Y."/>
            <person name="Samejima M."/>
            <person name="Mahadevan R."/>
            <person name="Abou-Zaid M."/>
            <person name="de Vries R.P."/>
            <person name="Igarashi K."/>
            <person name="Yadav J.S."/>
            <person name="Grigoriev I.V."/>
            <person name="Master E.R."/>
        </authorList>
    </citation>
    <scope>NUCLEOTIDE SEQUENCE [LARGE SCALE GENOMIC DNA]</scope>
    <source>
        <strain evidence="3 4">HHB-10118-sp</strain>
    </source>
</reference>
<dbReference type="STRING" id="650164.K5VQE2"/>
<feature type="region of interest" description="Disordered" evidence="1">
    <location>
        <begin position="1"/>
        <end position="20"/>
    </location>
</feature>
<dbReference type="AlphaFoldDB" id="K5VQE2"/>
<dbReference type="KEGG" id="pco:PHACADRAFT_164003"/>
<dbReference type="InParanoid" id="K5VQE2"/>
<dbReference type="HOGENOM" id="CLU_007061_1_0_1"/>
<dbReference type="Pfam" id="PF20231">
    <property type="entry name" value="DUF6589"/>
    <property type="match status" value="1"/>
</dbReference>
<feature type="compositionally biased region" description="Acidic residues" evidence="1">
    <location>
        <begin position="1028"/>
        <end position="1044"/>
    </location>
</feature>
<feature type="region of interest" description="Disordered" evidence="1">
    <location>
        <begin position="101"/>
        <end position="158"/>
    </location>
</feature>
<proteinExistence type="predicted"/>
<evidence type="ECO:0000313" key="3">
    <source>
        <dbReference type="EMBL" id="EKM53698.1"/>
    </source>
</evidence>
<dbReference type="OrthoDB" id="2803256at2759"/>
<organism evidence="3 4">
    <name type="scientific">Phanerochaete carnosa (strain HHB-10118-sp)</name>
    <name type="common">White-rot fungus</name>
    <name type="synonym">Peniophora carnosa</name>
    <dbReference type="NCBI Taxonomy" id="650164"/>
    <lineage>
        <taxon>Eukaryota</taxon>
        <taxon>Fungi</taxon>
        <taxon>Dikarya</taxon>
        <taxon>Basidiomycota</taxon>
        <taxon>Agaricomycotina</taxon>
        <taxon>Agaricomycetes</taxon>
        <taxon>Polyporales</taxon>
        <taxon>Phanerochaetaceae</taxon>
        <taxon>Phanerochaete</taxon>
    </lineage>
</organism>
<feature type="region of interest" description="Disordered" evidence="1">
    <location>
        <begin position="996"/>
        <end position="1112"/>
    </location>
</feature>
<dbReference type="GeneID" id="18909272"/>
<feature type="compositionally biased region" description="Acidic residues" evidence="1">
    <location>
        <begin position="1087"/>
        <end position="1105"/>
    </location>
</feature>
<feature type="region of interest" description="Disordered" evidence="1">
    <location>
        <begin position="386"/>
        <end position="409"/>
    </location>
</feature>
<name>K5VQE2_PHACS</name>
<gene>
    <name evidence="3" type="ORF">PHACADRAFT_164003</name>
</gene>
<dbReference type="EMBL" id="JH930474">
    <property type="protein sequence ID" value="EKM53698.1"/>
    <property type="molecule type" value="Genomic_DNA"/>
</dbReference>
<evidence type="ECO:0000259" key="2">
    <source>
        <dbReference type="Pfam" id="PF20231"/>
    </source>
</evidence>
<feature type="domain" description="DUF6589" evidence="2">
    <location>
        <begin position="496"/>
        <end position="915"/>
    </location>
</feature>
<sequence>MLSSPLSDAPADSEASAHSSLAGTPSPAIFCHVSGVEDVDVNLFWPVTPRIRRSQSLSSLSTLSLRTAVFSPPPQHECRPGVTAPFSWLNQMTILPPLPQLSTPEHLHSELPDEPGTGTSFVPSSPIHGATCEERRESRQQKERRKKEREELEFRKEEGERKRKMIKKVLQTLDKEHCTFGDFILHISNPFNWEGTRRYRGFFSVEGCVEQVLDFWAASSSGRNTMKAWATAYTSKLVSNEGDLIRHDGFLRTDKVKIDKNFTLGFSFISVQDKLQILCLILTAILEAVCTTARQKKTMVESSRKQKETTIMTAALMCLGERSRRNDYVKALLGLFGCVKGAHRQLLTVLSHFGLSLSYSSLTGKSKYHTSLSDIQASLEAMETSMGSDELEATSHSGPANTEAAGKRIQKEKGKSKLGLLRRLSDVCRSATRSEALLDLLAFVYNNINMRFRIAEEVMGQKDSQENGTCSTAFLLWNAKLEHLQTSSLLSHTLSARPLALSDIHLTAEENEVINSRFEHTILHILALFGGDCFAKYADEIPVATPVTDSKIERHKTQIYPLPAVPINESTTRGNAKVVENIFCEVDKPVDSPQSGSIIRLIASDQLSVARIQSIIETRAGHDSLSNSMLWVISVPGLFHYKMALMHGFMETHYSTQSISDPGSLAFHNHVLQRKPIVLSSLPPFRTCRDLVFVSLYARVFHCLLLVSGHSALDDFAEANVPFTKLQGYAQQIWEQYANPMVVYALRQSRKHEELQRPAAEPTGISADNVHRSTKGDMVFENAVLYMRDALLLRKFTDAIKAGDSGRVFYRGMGRPKYAHEMMHLVHHLMSVWPEELCKIVMENWLVNPTGRDNSWVKVDLMQEHLNYWIKAIYRARGSNASWQWLAMIAPCVHILRELAKQVHATFVSHQGSKHTSPNLQRDIDRLMASLDQHGVYTIDEGRCINSENGEVLNVVADEIRGLQEPLQEYNRLFRELQSSIRSKPLVGELYISVPADRLDPGTSTGSAMATTATASDSQDARNQGTAEDADAEIDNETLEDDNDDSHREDTAEASGSEDESDGAGDNVAGEHEDQEHWFSLNNADDVVLDMDAFDDNDDDTDSDKDDEHDGD</sequence>
<dbReference type="InterPro" id="IPR046496">
    <property type="entry name" value="DUF6589"/>
</dbReference>
<dbReference type="RefSeq" id="XP_007398380.1">
    <property type="nucleotide sequence ID" value="XM_007398318.1"/>
</dbReference>
<keyword evidence="4" id="KW-1185">Reference proteome</keyword>
<protein>
    <recommendedName>
        <fullName evidence="2">DUF6589 domain-containing protein</fullName>
    </recommendedName>
</protein>